<sequence>MGALLIVGSTLYIARREAQLARREAIEKTQATPAQPPAPFAD</sequence>
<dbReference type="Proteomes" id="UP000325187">
    <property type="component" value="Unassembled WGS sequence"/>
</dbReference>
<dbReference type="EMBL" id="BKCM01000004">
    <property type="protein sequence ID" value="GER00430.1"/>
    <property type="molecule type" value="Genomic_DNA"/>
</dbReference>
<keyword evidence="4" id="KW-1185">Reference proteome</keyword>
<protein>
    <submittedName>
        <fullName evidence="1">Uncharacterized protein</fullName>
    </submittedName>
</protein>
<evidence type="ECO:0000313" key="1">
    <source>
        <dbReference type="EMBL" id="GEQ98378.1"/>
    </source>
</evidence>
<evidence type="ECO:0000313" key="2">
    <source>
        <dbReference type="EMBL" id="GER00430.1"/>
    </source>
</evidence>
<dbReference type="EMBL" id="BKCL01000006">
    <property type="protein sequence ID" value="GEQ98378.1"/>
    <property type="molecule type" value="Genomic_DNA"/>
</dbReference>
<comment type="caution">
    <text evidence="1">The sequence shown here is derived from an EMBL/GenBank/DDBJ whole genome shotgun (WGS) entry which is preliminary data.</text>
</comment>
<name>A0A5A7MTQ3_9PROT</name>
<gene>
    <name evidence="1" type="ORF">JCM17844_20150</name>
    <name evidence="2" type="ORF">JCM17845_10530</name>
</gene>
<dbReference type="AlphaFoldDB" id="A0A5A7MTQ3"/>
<evidence type="ECO:0000313" key="4">
    <source>
        <dbReference type="Proteomes" id="UP000325187"/>
    </source>
</evidence>
<organism evidence="1 3">
    <name type="scientific">Iodidimonas gelatinilytica</name>
    <dbReference type="NCBI Taxonomy" id="1236966"/>
    <lineage>
        <taxon>Bacteria</taxon>
        <taxon>Pseudomonadati</taxon>
        <taxon>Pseudomonadota</taxon>
        <taxon>Alphaproteobacteria</taxon>
        <taxon>Iodidimonadales</taxon>
        <taxon>Iodidimonadaceae</taxon>
        <taxon>Iodidimonas</taxon>
    </lineage>
</organism>
<accession>A0A5A7MZA6</accession>
<accession>A0A5A7MTQ3</accession>
<evidence type="ECO:0000313" key="3">
    <source>
        <dbReference type="Proteomes" id="UP000322084"/>
    </source>
</evidence>
<dbReference type="Proteomes" id="UP000322084">
    <property type="component" value="Unassembled WGS sequence"/>
</dbReference>
<proteinExistence type="predicted"/>
<reference evidence="3 4" key="1">
    <citation type="submission" date="2019-09" db="EMBL/GenBank/DDBJ databases">
        <title>NBRP : Genome information of microbial organism related human and environment.</title>
        <authorList>
            <person name="Hattori M."/>
            <person name="Oshima K."/>
            <person name="Inaba H."/>
            <person name="Suda W."/>
            <person name="Sakamoto M."/>
            <person name="Iino T."/>
            <person name="Kitahara M."/>
            <person name="Oshida Y."/>
            <person name="Iida T."/>
            <person name="Kudo T."/>
            <person name="Itoh T."/>
            <person name="Ohkuma M."/>
        </authorList>
    </citation>
    <scope>NUCLEOTIDE SEQUENCE [LARGE SCALE GENOMIC DNA]</scope>
    <source>
        <strain evidence="1 3">Hi-2</strain>
        <strain evidence="2 4">Mie-1</strain>
    </source>
</reference>